<comment type="caution">
    <text evidence="2">The sequence shown here is derived from an EMBL/GenBank/DDBJ whole genome shotgun (WGS) entry which is preliminary data.</text>
</comment>
<proteinExistence type="predicted"/>
<evidence type="ECO:0000313" key="3">
    <source>
        <dbReference type="Proteomes" id="UP000574390"/>
    </source>
</evidence>
<sequence length="139" mass="15688">MNVDPLLCGYNFCMRNLYICIPFVDRLLDWTSGVFDETGRVRSVHYSCDVLAAEAAERAKEEQETLRRKNKSKVTWDDGAAGEGDMRKERRITKGAIMFGKMKEAGRESLDAKLGYGLREGPPVKVGIDFAKRRVPKAL</sequence>
<gene>
    <name evidence="2" type="ORF">FOZ62_032127</name>
</gene>
<organism evidence="2 3">
    <name type="scientific">Perkinsus olseni</name>
    <name type="common">Perkinsus atlanticus</name>
    <dbReference type="NCBI Taxonomy" id="32597"/>
    <lineage>
        <taxon>Eukaryota</taxon>
        <taxon>Sar</taxon>
        <taxon>Alveolata</taxon>
        <taxon>Perkinsozoa</taxon>
        <taxon>Perkinsea</taxon>
        <taxon>Perkinsida</taxon>
        <taxon>Perkinsidae</taxon>
        <taxon>Perkinsus</taxon>
    </lineage>
</organism>
<evidence type="ECO:0000313" key="2">
    <source>
        <dbReference type="EMBL" id="KAF4740640.1"/>
    </source>
</evidence>
<dbReference type="EMBL" id="JABANM010009600">
    <property type="protein sequence ID" value="KAF4740640.1"/>
    <property type="molecule type" value="Genomic_DNA"/>
</dbReference>
<dbReference type="Proteomes" id="UP000574390">
    <property type="component" value="Unassembled WGS sequence"/>
</dbReference>
<name>A0A7J6T8B2_PEROL</name>
<protein>
    <submittedName>
        <fullName evidence="2">Uncharacterized protein</fullName>
    </submittedName>
</protein>
<accession>A0A7J6T8B2</accession>
<reference evidence="2 3" key="1">
    <citation type="submission" date="2020-04" db="EMBL/GenBank/DDBJ databases">
        <title>Perkinsus olseni comparative genomics.</title>
        <authorList>
            <person name="Bogema D.R."/>
        </authorList>
    </citation>
    <scope>NUCLEOTIDE SEQUENCE [LARGE SCALE GENOMIC DNA]</scope>
    <source>
        <strain evidence="2">ATCC PRA-205</strain>
    </source>
</reference>
<evidence type="ECO:0000256" key="1">
    <source>
        <dbReference type="SAM" id="MobiDB-lite"/>
    </source>
</evidence>
<feature type="non-terminal residue" evidence="2">
    <location>
        <position position="139"/>
    </location>
</feature>
<dbReference type="AlphaFoldDB" id="A0A7J6T8B2"/>
<feature type="region of interest" description="Disordered" evidence="1">
    <location>
        <begin position="62"/>
        <end position="85"/>
    </location>
</feature>